<evidence type="ECO:0000256" key="1">
    <source>
        <dbReference type="SAM" id="MobiDB-lite"/>
    </source>
</evidence>
<feature type="region of interest" description="Disordered" evidence="1">
    <location>
        <begin position="18"/>
        <end position="113"/>
    </location>
</feature>
<accession>A0A6A6X907</accession>
<dbReference type="Proteomes" id="UP000799757">
    <property type="component" value="Unassembled WGS sequence"/>
</dbReference>
<keyword evidence="3" id="KW-1185">Reference proteome</keyword>
<protein>
    <submittedName>
        <fullName evidence="2">Uncharacterized protein</fullName>
    </submittedName>
</protein>
<sequence length="113" mass="12453">MSSALSLEIAHCIMQWMSGEISSPPSPTAPSQAPQRTRNHNRSTSTPILNIPATRMLPTETQPLKTQQTMQSRPKFIVRHKKARSIAVGEEVEMRQTDNTSYGSFDCGKGLVG</sequence>
<dbReference type="AlphaFoldDB" id="A0A6A6X907"/>
<name>A0A6A6X907_9PLEO</name>
<evidence type="ECO:0000313" key="2">
    <source>
        <dbReference type="EMBL" id="KAF2793010.1"/>
    </source>
</evidence>
<reference evidence="2" key="1">
    <citation type="journal article" date="2020" name="Stud. Mycol.">
        <title>101 Dothideomycetes genomes: a test case for predicting lifestyles and emergence of pathogens.</title>
        <authorList>
            <person name="Haridas S."/>
            <person name="Albert R."/>
            <person name="Binder M."/>
            <person name="Bloem J."/>
            <person name="Labutti K."/>
            <person name="Salamov A."/>
            <person name="Andreopoulos B."/>
            <person name="Baker S."/>
            <person name="Barry K."/>
            <person name="Bills G."/>
            <person name="Bluhm B."/>
            <person name="Cannon C."/>
            <person name="Castanera R."/>
            <person name="Culley D."/>
            <person name="Daum C."/>
            <person name="Ezra D."/>
            <person name="Gonzalez J."/>
            <person name="Henrissat B."/>
            <person name="Kuo A."/>
            <person name="Liang C."/>
            <person name="Lipzen A."/>
            <person name="Lutzoni F."/>
            <person name="Magnuson J."/>
            <person name="Mondo S."/>
            <person name="Nolan M."/>
            <person name="Ohm R."/>
            <person name="Pangilinan J."/>
            <person name="Park H.-J."/>
            <person name="Ramirez L."/>
            <person name="Alfaro M."/>
            <person name="Sun H."/>
            <person name="Tritt A."/>
            <person name="Yoshinaga Y."/>
            <person name="Zwiers L.-H."/>
            <person name="Turgeon B."/>
            <person name="Goodwin S."/>
            <person name="Spatafora J."/>
            <person name="Crous P."/>
            <person name="Grigoriev I."/>
        </authorList>
    </citation>
    <scope>NUCLEOTIDE SEQUENCE</scope>
    <source>
        <strain evidence="2">CBS 109.77</strain>
    </source>
</reference>
<evidence type="ECO:0000313" key="3">
    <source>
        <dbReference type="Proteomes" id="UP000799757"/>
    </source>
</evidence>
<dbReference type="EMBL" id="MU001946">
    <property type="protein sequence ID" value="KAF2793010.1"/>
    <property type="molecule type" value="Genomic_DNA"/>
</dbReference>
<organism evidence="2 3">
    <name type="scientific">Melanomma pulvis-pyrius CBS 109.77</name>
    <dbReference type="NCBI Taxonomy" id="1314802"/>
    <lineage>
        <taxon>Eukaryota</taxon>
        <taxon>Fungi</taxon>
        <taxon>Dikarya</taxon>
        <taxon>Ascomycota</taxon>
        <taxon>Pezizomycotina</taxon>
        <taxon>Dothideomycetes</taxon>
        <taxon>Pleosporomycetidae</taxon>
        <taxon>Pleosporales</taxon>
        <taxon>Melanommataceae</taxon>
        <taxon>Melanomma</taxon>
    </lineage>
</organism>
<feature type="compositionally biased region" description="Polar residues" evidence="1">
    <location>
        <begin position="59"/>
        <end position="72"/>
    </location>
</feature>
<proteinExistence type="predicted"/>
<gene>
    <name evidence="2" type="ORF">K505DRAFT_418081</name>
</gene>